<dbReference type="GO" id="GO:0003700">
    <property type="term" value="F:DNA-binding transcription factor activity"/>
    <property type="evidence" value="ECO:0007669"/>
    <property type="project" value="InterPro"/>
</dbReference>
<evidence type="ECO:0000313" key="5">
    <source>
        <dbReference type="Proteomes" id="UP000077667"/>
    </source>
</evidence>
<evidence type="ECO:0000313" key="4">
    <source>
        <dbReference type="EMBL" id="ANH81690.1"/>
    </source>
</evidence>
<dbReference type="Pfam" id="PF12833">
    <property type="entry name" value="HTH_18"/>
    <property type="match status" value="1"/>
</dbReference>
<dbReference type="STRING" id="1176587.A8C56_12470"/>
<organism evidence="4 5">
    <name type="scientific">Niabella ginsenosidivorans</name>
    <dbReference type="NCBI Taxonomy" id="1176587"/>
    <lineage>
        <taxon>Bacteria</taxon>
        <taxon>Pseudomonadati</taxon>
        <taxon>Bacteroidota</taxon>
        <taxon>Chitinophagia</taxon>
        <taxon>Chitinophagales</taxon>
        <taxon>Chitinophagaceae</taxon>
        <taxon>Niabella</taxon>
    </lineage>
</organism>
<feature type="domain" description="HTH araC/xylS-type" evidence="3">
    <location>
        <begin position="166"/>
        <end position="263"/>
    </location>
</feature>
<dbReference type="RefSeq" id="WP_067756484.1">
    <property type="nucleotide sequence ID" value="NZ_CP015772.1"/>
</dbReference>
<dbReference type="InterPro" id="IPR053142">
    <property type="entry name" value="PchR_regulatory_protein"/>
</dbReference>
<dbReference type="Gene3D" id="1.10.10.60">
    <property type="entry name" value="Homeodomain-like"/>
    <property type="match status" value="1"/>
</dbReference>
<keyword evidence="5" id="KW-1185">Reference proteome</keyword>
<dbReference type="Proteomes" id="UP000077667">
    <property type="component" value="Chromosome"/>
</dbReference>
<sequence length="266" mass="31206">MDAYRYRAHGNRPYTCIGVIALRNKIKGTWDKVLQPELPAFYYQFSFVPHIATRACFDAGVEYETFDIHFELSYLEELGIDYKAFERFIEQVQKDRPTDLSPEPRRCPALMLEAVQAILRNNYSEKGKAWLLQNNVENILLAALEDVDRLETILPDLSETQTNALYEVKRLIDEAFPYYPGNKELCRKTYLNFFTLNFGFKRLFGATPYKYYNVLRMQLAKELLLRGEQVSSVAAEVDFLSPRAFARAFKEIYKMTPTEYRAKYRK</sequence>
<accession>A0A1A9I4R0</accession>
<dbReference type="SUPFAM" id="SSF46689">
    <property type="entry name" value="Homeodomain-like"/>
    <property type="match status" value="1"/>
</dbReference>
<dbReference type="PANTHER" id="PTHR47893">
    <property type="entry name" value="REGULATORY PROTEIN PCHR"/>
    <property type="match status" value="1"/>
</dbReference>
<keyword evidence="2" id="KW-0804">Transcription</keyword>
<dbReference type="AlphaFoldDB" id="A0A1A9I4R0"/>
<dbReference type="KEGG" id="nia:A8C56_12470"/>
<dbReference type="PANTHER" id="PTHR47893:SF1">
    <property type="entry name" value="REGULATORY PROTEIN PCHR"/>
    <property type="match status" value="1"/>
</dbReference>
<dbReference type="EMBL" id="CP015772">
    <property type="protein sequence ID" value="ANH81690.1"/>
    <property type="molecule type" value="Genomic_DNA"/>
</dbReference>
<name>A0A1A9I4R0_9BACT</name>
<keyword evidence="1" id="KW-0805">Transcription regulation</keyword>
<dbReference type="InterPro" id="IPR018060">
    <property type="entry name" value="HTH_AraC"/>
</dbReference>
<dbReference type="GO" id="GO:0043565">
    <property type="term" value="F:sequence-specific DNA binding"/>
    <property type="evidence" value="ECO:0007669"/>
    <property type="project" value="InterPro"/>
</dbReference>
<evidence type="ECO:0000259" key="3">
    <source>
        <dbReference type="PROSITE" id="PS01124"/>
    </source>
</evidence>
<reference evidence="4 5" key="1">
    <citation type="submission" date="2016-05" db="EMBL/GenBank/DDBJ databases">
        <title>Niabella ginsenosidivorans BS26 whole genome sequencing.</title>
        <authorList>
            <person name="Im W.T."/>
            <person name="Siddiqi M.Z."/>
        </authorList>
    </citation>
    <scope>NUCLEOTIDE SEQUENCE [LARGE SCALE GENOMIC DNA]</scope>
    <source>
        <strain evidence="4 5">BS26</strain>
    </source>
</reference>
<dbReference type="OrthoDB" id="669939at2"/>
<dbReference type="PROSITE" id="PS01124">
    <property type="entry name" value="HTH_ARAC_FAMILY_2"/>
    <property type="match status" value="1"/>
</dbReference>
<protein>
    <recommendedName>
        <fullName evidence="3">HTH araC/xylS-type domain-containing protein</fullName>
    </recommendedName>
</protein>
<evidence type="ECO:0000256" key="1">
    <source>
        <dbReference type="ARBA" id="ARBA00023015"/>
    </source>
</evidence>
<evidence type="ECO:0000256" key="2">
    <source>
        <dbReference type="ARBA" id="ARBA00023163"/>
    </source>
</evidence>
<dbReference type="SMART" id="SM00342">
    <property type="entry name" value="HTH_ARAC"/>
    <property type="match status" value="1"/>
</dbReference>
<proteinExistence type="predicted"/>
<gene>
    <name evidence="4" type="ORF">A8C56_12470</name>
</gene>
<dbReference type="InterPro" id="IPR009057">
    <property type="entry name" value="Homeodomain-like_sf"/>
</dbReference>